<dbReference type="PANTHER" id="PTHR10571:SF0">
    <property type="entry name" value="UDP-N-ACETYLGLUCOSAMINE--DOLICHYL-PHOSPHATE N-ACETYLGLUCOSAMINEPHOSPHOTRANSFERASE"/>
    <property type="match status" value="1"/>
</dbReference>
<keyword evidence="9 19" id="KW-0812">Transmembrane</keyword>
<evidence type="ECO:0000256" key="16">
    <source>
        <dbReference type="ARBA" id="ARBA00033238"/>
    </source>
</evidence>
<dbReference type="InterPro" id="IPR000715">
    <property type="entry name" value="Glycosyl_transferase_4"/>
</dbReference>
<dbReference type="EC" id="2.7.8.15" evidence="5"/>
<feature type="transmembrane region" description="Helical" evidence="19">
    <location>
        <begin position="322"/>
        <end position="346"/>
    </location>
</feature>
<dbReference type="Pfam" id="PF00953">
    <property type="entry name" value="Glycos_transf_4"/>
    <property type="match status" value="1"/>
</dbReference>
<comment type="similarity">
    <text evidence="4">Belongs to the glycosyltransferase 4 family.</text>
</comment>
<evidence type="ECO:0000256" key="1">
    <source>
        <dbReference type="ARBA" id="ARBA00001946"/>
    </source>
</evidence>
<keyword evidence="12" id="KW-0460">Magnesium</keyword>
<evidence type="ECO:0000256" key="18">
    <source>
        <dbReference type="ARBA" id="ARBA00045078"/>
    </source>
</evidence>
<evidence type="ECO:0000256" key="4">
    <source>
        <dbReference type="ARBA" id="ARBA00009317"/>
    </source>
</evidence>
<keyword evidence="21" id="KW-1185">Reference proteome</keyword>
<comment type="cofactor">
    <cofactor evidence="1">
        <name>Mg(2+)</name>
        <dbReference type="ChEBI" id="CHEBI:18420"/>
    </cofactor>
</comment>
<keyword evidence="13 19" id="KW-1133">Transmembrane helix</keyword>
<protein>
    <recommendedName>
        <fullName evidence="6">UDP-N-acetylglucosamine--dolichyl-phosphate N-acetylglucosaminephosphotransferase</fullName>
        <ecNumber evidence="5">2.7.8.15</ecNumber>
    </recommendedName>
    <alternativeName>
        <fullName evidence="15">GlcNAc-1-P transferase</fullName>
    </alternativeName>
    <alternativeName>
        <fullName evidence="16">N-acetylglucosamine-1-phosphate transferase</fullName>
    </alternativeName>
</protein>
<feature type="transmembrane region" description="Helical" evidence="19">
    <location>
        <begin position="110"/>
        <end position="131"/>
    </location>
</feature>
<dbReference type="Proteomes" id="UP001530315">
    <property type="component" value="Unassembled WGS sequence"/>
</dbReference>
<keyword evidence="10" id="KW-0479">Metal-binding</keyword>
<evidence type="ECO:0000256" key="2">
    <source>
        <dbReference type="ARBA" id="ARBA00004477"/>
    </source>
</evidence>
<evidence type="ECO:0000313" key="21">
    <source>
        <dbReference type="Proteomes" id="UP001530315"/>
    </source>
</evidence>
<keyword evidence="11" id="KW-0256">Endoplasmic reticulum</keyword>
<feature type="transmembrane region" description="Helical" evidence="19">
    <location>
        <begin position="233"/>
        <end position="254"/>
    </location>
</feature>
<dbReference type="GO" id="GO:0003975">
    <property type="term" value="F:UDP-N-acetylglucosamine-dolichyl-phosphate N-acetylglucosaminephosphotransferase activity"/>
    <property type="evidence" value="ECO:0007669"/>
    <property type="project" value="UniProtKB-EC"/>
</dbReference>
<evidence type="ECO:0000256" key="7">
    <source>
        <dbReference type="ARBA" id="ARBA00022676"/>
    </source>
</evidence>
<evidence type="ECO:0000313" key="20">
    <source>
        <dbReference type="EMBL" id="KAL3768099.1"/>
    </source>
</evidence>
<dbReference type="GO" id="GO:0005789">
    <property type="term" value="C:endoplasmic reticulum membrane"/>
    <property type="evidence" value="ECO:0007669"/>
    <property type="project" value="UniProtKB-SubCell"/>
</dbReference>
<evidence type="ECO:0000256" key="3">
    <source>
        <dbReference type="ARBA" id="ARBA00004922"/>
    </source>
</evidence>
<dbReference type="CDD" id="cd06855">
    <property type="entry name" value="GT_GPT_euk"/>
    <property type="match status" value="1"/>
</dbReference>
<evidence type="ECO:0000256" key="8">
    <source>
        <dbReference type="ARBA" id="ARBA00022679"/>
    </source>
</evidence>
<comment type="function">
    <text evidence="17">UDP-N-acetylglucosamine--dolichyl-phosphate N-acetylglucosaminephosphotransferase that operates in the biosynthetic pathway of dolichol-linked oligosaccharides, the glycan precursors employed in protein asparagine (N)-glycosylation. The assembly of dolichol-linked oligosaccharides begins on the cytosolic side of the endoplasmic reticulum membrane and finishes in its lumen. The sequential addition of sugars to dolichol pyrophosphate produces dolichol-linked oligosaccharides containing fourteen sugars, including two GlcNAcs, nine mannoses and three glucoses. Once assembled, the oligosaccharide is transferred from the lipid to nascent proteins by oligosaccharyltransferases. Catalyzes the initial step of dolichol-linked oligosaccharide biosynthesis, transfering GlcNAc-1-P from cytosolic UDP-GlcNAc onto the carrier lipid dolichyl phosphate (P-dolichol), yielding GlcNAc-P-P-dolichol embedded in the cytoplasmic leaflet of the endoplasmic reticulum membrane.</text>
</comment>
<sequence>MSLKVLSVIPLLPPLYILFQLILCTDDSVDRKIDSEDSGSANDAATTTTTTTISSVGAQLLLFLALGILGHVGTHRLIPNIKHYMLKRRICGKDFGKKGTDHENDDVPEALGIVPGAIFLICLMFCLVGFATNHPRKLLDLNSALLSICFVLFLGFTDDVLEWPWRYKLFLPSVASLPLLCCYEGSRSVVVPIPLRSYLMNDGKLTRFGELLCRFVVVDENADGSIVNLGTFYLVYMGLLAVFCTNAINIHAGINGLEVGQSYIIGCAVLFHNLVEIQAHSESRENHEFSAMIMLSFLGVSLALLRHNWYPASVFVGDTYCYFAGMTFAVVGILGHFSKTLLLFFIPQVINFLWSTPQIFKFVPCPKHRLPKFNARTGLMEPSTVMSGKREMVNMTLLNTFLQIFGPMSEQHLCIALLTFQTMCCTLGLYIRYNLAQLIFDY</sequence>
<keyword evidence="14 19" id="KW-0472">Membrane</keyword>
<keyword evidence="7" id="KW-0328">Glycosyltransferase</keyword>
<feature type="transmembrane region" description="Helical" evidence="19">
    <location>
        <begin position="260"/>
        <end position="277"/>
    </location>
</feature>
<evidence type="ECO:0000256" key="17">
    <source>
        <dbReference type="ARBA" id="ARBA00044717"/>
    </source>
</evidence>
<feature type="transmembrane region" description="Helical" evidence="19">
    <location>
        <begin position="138"/>
        <end position="157"/>
    </location>
</feature>
<comment type="pathway">
    <text evidence="3">Protein modification; protein glycosylation.</text>
</comment>
<evidence type="ECO:0000256" key="5">
    <source>
        <dbReference type="ARBA" id="ARBA00013225"/>
    </source>
</evidence>
<feature type="transmembrane region" description="Helical" evidence="19">
    <location>
        <begin position="6"/>
        <end position="24"/>
    </location>
</feature>
<dbReference type="PANTHER" id="PTHR10571">
    <property type="entry name" value="UDP-N-ACETYLGLUCOSAMINE--DOLICHYL-PHOSPHATE N-ACETYLGLUCOSAMINEPHOSPHOTRANSFERASE"/>
    <property type="match status" value="1"/>
</dbReference>
<evidence type="ECO:0000256" key="19">
    <source>
        <dbReference type="SAM" id="Phobius"/>
    </source>
</evidence>
<accession>A0ABD3MW57</accession>
<feature type="transmembrane region" description="Helical" evidence="19">
    <location>
        <begin position="289"/>
        <end position="310"/>
    </location>
</feature>
<feature type="transmembrane region" description="Helical" evidence="19">
    <location>
        <begin position="60"/>
        <end position="78"/>
    </location>
</feature>
<dbReference type="EMBL" id="JALLAZ020001687">
    <property type="protein sequence ID" value="KAL3768099.1"/>
    <property type="molecule type" value="Genomic_DNA"/>
</dbReference>
<evidence type="ECO:0000256" key="14">
    <source>
        <dbReference type="ARBA" id="ARBA00023136"/>
    </source>
</evidence>
<dbReference type="GO" id="GO:0016757">
    <property type="term" value="F:glycosyltransferase activity"/>
    <property type="evidence" value="ECO:0007669"/>
    <property type="project" value="UniProtKB-KW"/>
</dbReference>
<reference evidence="20 21" key="1">
    <citation type="submission" date="2024-10" db="EMBL/GenBank/DDBJ databases">
        <title>Updated reference genomes for cyclostephanoid diatoms.</title>
        <authorList>
            <person name="Roberts W.R."/>
            <person name="Alverson A.J."/>
        </authorList>
    </citation>
    <scope>NUCLEOTIDE SEQUENCE [LARGE SCALE GENOMIC DNA]</scope>
    <source>
        <strain evidence="20 21">AJA276-08</strain>
    </source>
</reference>
<evidence type="ECO:0000256" key="11">
    <source>
        <dbReference type="ARBA" id="ARBA00022824"/>
    </source>
</evidence>
<organism evidence="20 21">
    <name type="scientific">Stephanodiscus triporus</name>
    <dbReference type="NCBI Taxonomy" id="2934178"/>
    <lineage>
        <taxon>Eukaryota</taxon>
        <taxon>Sar</taxon>
        <taxon>Stramenopiles</taxon>
        <taxon>Ochrophyta</taxon>
        <taxon>Bacillariophyta</taxon>
        <taxon>Coscinodiscophyceae</taxon>
        <taxon>Thalassiosirophycidae</taxon>
        <taxon>Stephanodiscales</taxon>
        <taxon>Stephanodiscaceae</taxon>
        <taxon>Stephanodiscus</taxon>
    </lineage>
</organism>
<evidence type="ECO:0000256" key="10">
    <source>
        <dbReference type="ARBA" id="ARBA00022723"/>
    </source>
</evidence>
<dbReference type="InterPro" id="IPR033895">
    <property type="entry name" value="GPT"/>
</dbReference>
<comment type="subcellular location">
    <subcellularLocation>
        <location evidence="2">Endoplasmic reticulum membrane</location>
        <topology evidence="2">Multi-pass membrane protein</topology>
    </subcellularLocation>
</comment>
<dbReference type="GO" id="GO:0046872">
    <property type="term" value="F:metal ion binding"/>
    <property type="evidence" value="ECO:0007669"/>
    <property type="project" value="UniProtKB-KW"/>
</dbReference>
<comment type="catalytic activity">
    <reaction evidence="18">
        <text>a di-trans,poly-cis-dolichyl phosphate + UDP-N-acetyl-alpha-D-glucosamine = an N-acetyl-alpha-D-glucosaminyl-diphospho-di-trans,poly-cis-dolichol + UMP</text>
        <dbReference type="Rhea" id="RHEA:13289"/>
        <dbReference type="Rhea" id="RHEA-COMP:19498"/>
        <dbReference type="Rhea" id="RHEA-COMP:19507"/>
        <dbReference type="ChEBI" id="CHEBI:57683"/>
        <dbReference type="ChEBI" id="CHEBI:57705"/>
        <dbReference type="ChEBI" id="CHEBI:57865"/>
        <dbReference type="ChEBI" id="CHEBI:58427"/>
        <dbReference type="EC" id="2.7.8.15"/>
    </reaction>
    <physiologicalReaction direction="left-to-right" evidence="18">
        <dbReference type="Rhea" id="RHEA:13290"/>
    </physiologicalReaction>
</comment>
<evidence type="ECO:0000256" key="9">
    <source>
        <dbReference type="ARBA" id="ARBA00022692"/>
    </source>
</evidence>
<comment type="caution">
    <text evidence="20">The sequence shown here is derived from an EMBL/GenBank/DDBJ whole genome shotgun (WGS) entry which is preliminary data.</text>
</comment>
<evidence type="ECO:0000256" key="12">
    <source>
        <dbReference type="ARBA" id="ARBA00022842"/>
    </source>
</evidence>
<evidence type="ECO:0000256" key="6">
    <source>
        <dbReference type="ARBA" id="ARBA00017659"/>
    </source>
</evidence>
<evidence type="ECO:0000256" key="13">
    <source>
        <dbReference type="ARBA" id="ARBA00022989"/>
    </source>
</evidence>
<dbReference type="AlphaFoldDB" id="A0ABD3MW57"/>
<proteinExistence type="inferred from homology"/>
<keyword evidence="8" id="KW-0808">Transferase</keyword>
<gene>
    <name evidence="20" type="ORF">ACHAW5_009156</name>
</gene>
<name>A0ABD3MW57_9STRA</name>
<evidence type="ECO:0000256" key="15">
    <source>
        <dbReference type="ARBA" id="ARBA00029567"/>
    </source>
</evidence>